<dbReference type="InterPro" id="IPR036388">
    <property type="entry name" value="WH-like_DNA-bd_sf"/>
</dbReference>
<dbReference type="Proteomes" id="UP001299970">
    <property type="component" value="Unassembled WGS sequence"/>
</dbReference>
<protein>
    <submittedName>
        <fullName evidence="6">IclR family transcriptional regulator</fullName>
    </submittedName>
</protein>
<dbReference type="InterPro" id="IPR036390">
    <property type="entry name" value="WH_DNA-bd_sf"/>
</dbReference>
<keyword evidence="3" id="KW-0804">Transcription</keyword>
<evidence type="ECO:0000256" key="2">
    <source>
        <dbReference type="ARBA" id="ARBA00023125"/>
    </source>
</evidence>
<dbReference type="PANTHER" id="PTHR30136">
    <property type="entry name" value="HELIX-TURN-HELIX TRANSCRIPTIONAL REGULATOR, ICLR FAMILY"/>
    <property type="match status" value="1"/>
</dbReference>
<keyword evidence="1" id="KW-0805">Transcription regulation</keyword>
<comment type="caution">
    <text evidence="6">The sequence shown here is derived from an EMBL/GenBank/DDBJ whole genome shotgun (WGS) entry which is preliminary data.</text>
</comment>
<dbReference type="Pfam" id="PF01614">
    <property type="entry name" value="IclR_C"/>
    <property type="match status" value="1"/>
</dbReference>
<keyword evidence="2" id="KW-0238">DNA-binding</keyword>
<feature type="domain" description="HTH iclR-type" evidence="4">
    <location>
        <begin position="13"/>
        <end position="74"/>
    </location>
</feature>
<dbReference type="PROSITE" id="PS51078">
    <property type="entry name" value="ICLR_ED"/>
    <property type="match status" value="1"/>
</dbReference>
<dbReference type="Gene3D" id="3.30.450.40">
    <property type="match status" value="1"/>
</dbReference>
<dbReference type="Gene3D" id="1.10.10.10">
    <property type="entry name" value="Winged helix-like DNA-binding domain superfamily/Winged helix DNA-binding domain"/>
    <property type="match status" value="1"/>
</dbReference>
<dbReference type="SMART" id="SM00346">
    <property type="entry name" value="HTH_ICLR"/>
    <property type="match status" value="1"/>
</dbReference>
<evidence type="ECO:0000259" key="4">
    <source>
        <dbReference type="PROSITE" id="PS51077"/>
    </source>
</evidence>
<dbReference type="InterPro" id="IPR005471">
    <property type="entry name" value="Tscrpt_reg_IclR_N"/>
</dbReference>
<sequence length="253" mass="27231">MVRPASSSGSNGVQSIDRAFVLLDVLAQAGSAMAANELVTASGLPQPTVHRLTRTLMESGHVRQLDNRRYTLGPRLISLGEGAARMLGARAQPDLAVLAVEIGETTKLALLDGERAVYVAQVPGRHSMRMFTEVGRRVYLHSTGVGKAILAQLPAESVRRALLAAATPRLTDRTLVDVEEILEELEKIRQTGYADSDEEQEVGLRCIAVAVPGAPTPAAISLSGPTYRLTPDRTAEAVRHLHSTAQRMSEYFS</sequence>
<accession>A0ABS9TD57</accession>
<dbReference type="InterPro" id="IPR050707">
    <property type="entry name" value="HTH_MetabolicPath_Reg"/>
</dbReference>
<evidence type="ECO:0000259" key="5">
    <source>
        <dbReference type="PROSITE" id="PS51078"/>
    </source>
</evidence>
<evidence type="ECO:0000256" key="3">
    <source>
        <dbReference type="ARBA" id="ARBA00023163"/>
    </source>
</evidence>
<dbReference type="InterPro" id="IPR029016">
    <property type="entry name" value="GAF-like_dom_sf"/>
</dbReference>
<dbReference type="Pfam" id="PF09339">
    <property type="entry name" value="HTH_IclR"/>
    <property type="match status" value="1"/>
</dbReference>
<dbReference type="InterPro" id="IPR014757">
    <property type="entry name" value="Tscrpt_reg_IclR_C"/>
</dbReference>
<feature type="domain" description="IclR-ED" evidence="5">
    <location>
        <begin position="75"/>
        <end position="253"/>
    </location>
</feature>
<dbReference type="EMBL" id="JAKXMK010000009">
    <property type="protein sequence ID" value="MCH6166328.1"/>
    <property type="molecule type" value="Genomic_DNA"/>
</dbReference>
<evidence type="ECO:0000313" key="7">
    <source>
        <dbReference type="Proteomes" id="UP001299970"/>
    </source>
</evidence>
<dbReference type="SUPFAM" id="SSF55781">
    <property type="entry name" value="GAF domain-like"/>
    <property type="match status" value="1"/>
</dbReference>
<dbReference type="PANTHER" id="PTHR30136:SF24">
    <property type="entry name" value="HTH-TYPE TRANSCRIPTIONAL REPRESSOR ALLR"/>
    <property type="match status" value="1"/>
</dbReference>
<dbReference type="SUPFAM" id="SSF46785">
    <property type="entry name" value="Winged helix' DNA-binding domain"/>
    <property type="match status" value="1"/>
</dbReference>
<proteinExistence type="predicted"/>
<gene>
    <name evidence="6" type="ORF">MMF94_11590</name>
</gene>
<evidence type="ECO:0000313" key="6">
    <source>
        <dbReference type="EMBL" id="MCH6166328.1"/>
    </source>
</evidence>
<organism evidence="6 7">
    <name type="scientific">Pseudonocardia alaniniphila</name>
    <dbReference type="NCBI Taxonomy" id="75291"/>
    <lineage>
        <taxon>Bacteria</taxon>
        <taxon>Bacillati</taxon>
        <taxon>Actinomycetota</taxon>
        <taxon>Actinomycetes</taxon>
        <taxon>Pseudonocardiales</taxon>
        <taxon>Pseudonocardiaceae</taxon>
        <taxon>Pseudonocardia</taxon>
    </lineage>
</organism>
<name>A0ABS9TD57_9PSEU</name>
<evidence type="ECO:0000256" key="1">
    <source>
        <dbReference type="ARBA" id="ARBA00023015"/>
    </source>
</evidence>
<keyword evidence="7" id="KW-1185">Reference proteome</keyword>
<dbReference type="PROSITE" id="PS51077">
    <property type="entry name" value="HTH_ICLR"/>
    <property type="match status" value="1"/>
</dbReference>
<reference evidence="6 7" key="1">
    <citation type="submission" date="2022-03" db="EMBL/GenBank/DDBJ databases">
        <title>Pseudonocardia alaer sp. nov., a novel actinomycete isolated from reed forest soil.</title>
        <authorList>
            <person name="Wang L."/>
        </authorList>
    </citation>
    <scope>NUCLEOTIDE SEQUENCE [LARGE SCALE GENOMIC DNA]</scope>
    <source>
        <strain evidence="6 7">Y-16303</strain>
    </source>
</reference>